<keyword evidence="3" id="KW-1185">Reference proteome</keyword>
<feature type="transmembrane region" description="Helical" evidence="1">
    <location>
        <begin position="460"/>
        <end position="479"/>
    </location>
</feature>
<sequence>MVELIIGRWVRRPGILTGLALFFVAIATWLFLGLRTEPVVPVFSQPWQPPLHSGTNLLWVGDGWNWYISGLILLLGGVGILLELNNVGSVQGQGRRRHPALAVHLGVLAAGLLFVGSGNVLTTMLTWVVLDLFILVRGTLQPEGDDGERPGGASTQQARGLSLLGALLLLIGLLPAGPLGPGQPLQGGSLPPETLLLMFLASLIRAGIYPFHLWLLSPERPQLDVAERLLDHMIPVLCGLWLLGWTMDLGTEFFLPQADIVALLLLSLLGSALAAWTAQQQPDHTTLVLVTSAGLAALASALAYNRGPEGLIWPTTAFALGGALWLVGDQVWQAWGWQIPVSVGALALVGVPFTPGFLTQPAVARLLILGDFFYLLLFGLFVVAQSMQIAALLQSWSTAQKVELPTLQPGVLVRLLVAAVLLGLALAITGFFPETIAGLASMPEAIPPTLGNPPNVVAEVPVWIALGLPLLLGIGLVMVQPALWRMLGPWPERLSVLSRLEWLFQMGWWGVNRASVAWGTVLNVVEGAGYVGWVLVFLLMGYLLVR</sequence>
<name>A0A540VK72_9CHLR</name>
<feature type="transmembrane region" description="Helical" evidence="1">
    <location>
        <begin position="413"/>
        <end position="432"/>
    </location>
</feature>
<keyword evidence="1" id="KW-0812">Transmembrane</keyword>
<feature type="transmembrane region" description="Helical" evidence="1">
    <location>
        <begin position="99"/>
        <end position="118"/>
    </location>
</feature>
<evidence type="ECO:0008006" key="4">
    <source>
        <dbReference type="Google" id="ProtNLM"/>
    </source>
</evidence>
<protein>
    <recommendedName>
        <fullName evidence="4">NADH:quinone oxidoreductase/Mrp antiporter membrane subunit domain-containing protein</fullName>
    </recommendedName>
</protein>
<feature type="transmembrane region" description="Helical" evidence="1">
    <location>
        <begin position="124"/>
        <end position="140"/>
    </location>
</feature>
<comment type="caution">
    <text evidence="2">The sequence shown here is derived from an EMBL/GenBank/DDBJ whole genome shotgun (WGS) entry which is preliminary data.</text>
</comment>
<feature type="transmembrane region" description="Helical" evidence="1">
    <location>
        <begin position="12"/>
        <end position="32"/>
    </location>
</feature>
<feature type="transmembrane region" description="Helical" evidence="1">
    <location>
        <begin position="287"/>
        <end position="304"/>
    </location>
</feature>
<evidence type="ECO:0000313" key="3">
    <source>
        <dbReference type="Proteomes" id="UP000317371"/>
    </source>
</evidence>
<feature type="transmembrane region" description="Helical" evidence="1">
    <location>
        <begin position="66"/>
        <end position="87"/>
    </location>
</feature>
<evidence type="ECO:0000256" key="1">
    <source>
        <dbReference type="SAM" id="Phobius"/>
    </source>
</evidence>
<dbReference type="RefSeq" id="WP_141608766.1">
    <property type="nucleotide sequence ID" value="NZ_VIGC02000004.1"/>
</dbReference>
<reference evidence="2 3" key="1">
    <citation type="submission" date="2019-06" db="EMBL/GenBank/DDBJ databases">
        <title>Genome sequence of Litorilinea aerophila BAA-2444.</title>
        <authorList>
            <person name="Maclea K.S."/>
            <person name="Maurais E.G."/>
            <person name="Iannazzi L.C."/>
        </authorList>
    </citation>
    <scope>NUCLEOTIDE SEQUENCE [LARGE SCALE GENOMIC DNA]</scope>
    <source>
        <strain evidence="2 3">ATCC BAA-2444</strain>
    </source>
</reference>
<accession>A0A540VK72</accession>
<dbReference type="InParanoid" id="A0A540VK72"/>
<keyword evidence="1" id="KW-1133">Transmembrane helix</keyword>
<dbReference type="OrthoDB" id="9825939at2"/>
<dbReference type="AlphaFoldDB" id="A0A540VK72"/>
<gene>
    <name evidence="2" type="ORF">FKZ61_03870</name>
</gene>
<dbReference type="EMBL" id="VIGC01000004">
    <property type="protein sequence ID" value="TQE97170.1"/>
    <property type="molecule type" value="Genomic_DNA"/>
</dbReference>
<proteinExistence type="predicted"/>
<feature type="transmembrane region" description="Helical" evidence="1">
    <location>
        <begin position="229"/>
        <end position="247"/>
    </location>
</feature>
<feature type="transmembrane region" description="Helical" evidence="1">
    <location>
        <begin position="310"/>
        <end position="327"/>
    </location>
</feature>
<feature type="transmembrane region" description="Helical" evidence="1">
    <location>
        <begin position="195"/>
        <end position="217"/>
    </location>
</feature>
<keyword evidence="1" id="KW-0472">Membrane</keyword>
<dbReference type="Proteomes" id="UP000317371">
    <property type="component" value="Unassembled WGS sequence"/>
</dbReference>
<feature type="transmembrane region" description="Helical" evidence="1">
    <location>
        <begin position="527"/>
        <end position="545"/>
    </location>
</feature>
<feature type="transmembrane region" description="Helical" evidence="1">
    <location>
        <begin position="373"/>
        <end position="393"/>
    </location>
</feature>
<evidence type="ECO:0000313" key="2">
    <source>
        <dbReference type="EMBL" id="TQE97170.1"/>
    </source>
</evidence>
<feature type="transmembrane region" description="Helical" evidence="1">
    <location>
        <begin position="334"/>
        <end position="353"/>
    </location>
</feature>
<feature type="transmembrane region" description="Helical" evidence="1">
    <location>
        <begin position="161"/>
        <end position="180"/>
    </location>
</feature>
<feature type="transmembrane region" description="Helical" evidence="1">
    <location>
        <begin position="253"/>
        <end position="275"/>
    </location>
</feature>
<organism evidence="2 3">
    <name type="scientific">Litorilinea aerophila</name>
    <dbReference type="NCBI Taxonomy" id="1204385"/>
    <lineage>
        <taxon>Bacteria</taxon>
        <taxon>Bacillati</taxon>
        <taxon>Chloroflexota</taxon>
        <taxon>Caldilineae</taxon>
        <taxon>Caldilineales</taxon>
        <taxon>Caldilineaceae</taxon>
        <taxon>Litorilinea</taxon>
    </lineage>
</organism>